<evidence type="ECO:0000313" key="2">
    <source>
        <dbReference type="EMBL" id="MBB5843390.1"/>
    </source>
</evidence>
<evidence type="ECO:0000313" key="3">
    <source>
        <dbReference type="Proteomes" id="UP000536685"/>
    </source>
</evidence>
<comment type="caution">
    <text evidence="2">The sequence shown here is derived from an EMBL/GenBank/DDBJ whole genome shotgun (WGS) entry which is preliminary data.</text>
</comment>
<proteinExistence type="predicted"/>
<gene>
    <name evidence="2" type="ORF">HD599_001713</name>
</gene>
<evidence type="ECO:0008006" key="4">
    <source>
        <dbReference type="Google" id="ProtNLM"/>
    </source>
</evidence>
<dbReference type="RefSeq" id="WP_184236039.1">
    <property type="nucleotide sequence ID" value="NZ_JACHMJ010000001.1"/>
</dbReference>
<organism evidence="2 3">
    <name type="scientific">Conyzicola lurida</name>
    <dbReference type="NCBI Taxonomy" id="1172621"/>
    <lineage>
        <taxon>Bacteria</taxon>
        <taxon>Bacillati</taxon>
        <taxon>Actinomycetota</taxon>
        <taxon>Actinomycetes</taxon>
        <taxon>Micrococcales</taxon>
        <taxon>Microbacteriaceae</taxon>
        <taxon>Conyzicola</taxon>
    </lineage>
</organism>
<dbReference type="EMBL" id="JACHMJ010000001">
    <property type="protein sequence ID" value="MBB5843390.1"/>
    <property type="molecule type" value="Genomic_DNA"/>
</dbReference>
<accession>A0A841AHS9</accession>
<feature type="compositionally biased region" description="Basic and acidic residues" evidence="1">
    <location>
        <begin position="319"/>
        <end position="330"/>
    </location>
</feature>
<protein>
    <recommendedName>
        <fullName evidence="4">DUF559 domain-containing protein</fullName>
    </recommendedName>
</protein>
<evidence type="ECO:0000256" key="1">
    <source>
        <dbReference type="SAM" id="MobiDB-lite"/>
    </source>
</evidence>
<dbReference type="Proteomes" id="UP000536685">
    <property type="component" value="Unassembled WGS sequence"/>
</dbReference>
<feature type="region of interest" description="Disordered" evidence="1">
    <location>
        <begin position="288"/>
        <end position="344"/>
    </location>
</feature>
<dbReference type="AlphaFoldDB" id="A0A841AHS9"/>
<reference evidence="2 3" key="1">
    <citation type="submission" date="2020-08" db="EMBL/GenBank/DDBJ databases">
        <title>Sequencing the genomes of 1000 actinobacteria strains.</title>
        <authorList>
            <person name="Klenk H.-P."/>
        </authorList>
    </citation>
    <scope>NUCLEOTIDE SEQUENCE [LARGE SCALE GENOMIC DNA]</scope>
    <source>
        <strain evidence="2 3">DSM 105784</strain>
    </source>
</reference>
<name>A0A841AHS9_9MICO</name>
<feature type="compositionally biased region" description="Basic residues" evidence="1">
    <location>
        <begin position="302"/>
        <end position="318"/>
    </location>
</feature>
<keyword evidence="3" id="KW-1185">Reference proteome</keyword>
<sequence>MPDIAAIVASLGGMAQKQQLVARGARDLDLTLAVRGGEVERARQGWYTTLPSDDPRVRAVRVGGRLTGMSAVIALGGWSLGRHPLHVSLRDNAARLRTPGNRHVKLHGRHPPNLKLHWDGAAVAARGSATVVDLRDALVRVVLDEEFETAVAAIDWALHSRLLSTSGLAEIVRALPRELRFIREWVDPLCESLPESLARTRLSLLGHSVISQAHRGDADRIDLVVDESVGMETDGDEFHWDRFEPDRMKDLDITIANLTALRPSARAVFHHWPKVVLAVETAIAGRASTSQVGNSGRTPPRLPKRPGKPGHRRGHRHRTPEFPKTQREKGGGGNTARPVALGSE</sequence>